<keyword evidence="3" id="KW-1185">Reference proteome</keyword>
<accession>A0AAV1DVM1</accession>
<reference evidence="2" key="1">
    <citation type="submission" date="2023-03" db="EMBL/GenBank/DDBJ databases">
        <authorList>
            <person name="Julca I."/>
        </authorList>
    </citation>
    <scope>NUCLEOTIDE SEQUENCE</scope>
</reference>
<organism evidence="2 3">
    <name type="scientific">Oldenlandia corymbosa var. corymbosa</name>
    <dbReference type="NCBI Taxonomy" id="529605"/>
    <lineage>
        <taxon>Eukaryota</taxon>
        <taxon>Viridiplantae</taxon>
        <taxon>Streptophyta</taxon>
        <taxon>Embryophyta</taxon>
        <taxon>Tracheophyta</taxon>
        <taxon>Spermatophyta</taxon>
        <taxon>Magnoliopsida</taxon>
        <taxon>eudicotyledons</taxon>
        <taxon>Gunneridae</taxon>
        <taxon>Pentapetalae</taxon>
        <taxon>asterids</taxon>
        <taxon>lamiids</taxon>
        <taxon>Gentianales</taxon>
        <taxon>Rubiaceae</taxon>
        <taxon>Rubioideae</taxon>
        <taxon>Spermacoceae</taxon>
        <taxon>Hedyotis-Oldenlandia complex</taxon>
        <taxon>Oldenlandia</taxon>
    </lineage>
</organism>
<gene>
    <name evidence="2" type="ORF">OLC1_LOCUS19213</name>
</gene>
<proteinExistence type="predicted"/>
<sequence length="508" mass="58691">MMDQVIMLNLDEGKDKITNNDDVFHSPRRMQSHQSSCYMGSIQAEVLAPSIKEELYLLSAGRHLNYGGTICFHRVPEKYRAKNKDAYDPRLVSIGFIHHGESQLRGMEEYKFKYLYHFLQTFQVNLDELASYVQSQEKFLCDCYEDNPLNNPAKQSNLHPYEVILLDGIFIVELFLKNHFPGMREKGDIIFNQPWVSKDIRHDLLLFENQLPLQFLATLYNTFVAGQAIKCLDDDATFYPPPFIKLAHQYFKDVGFRGNQLLITQDFHNVRDFIEFLSILHTPNAQQLAEINARRVKTTLAAINDRQGRKKLGFARCPTATELKAAGVEFRSGKGKNLLDVDFDRKRGILTLPSLIVNDSAEAFFRSLIAFEQSPYHPKFITSYVCLLDYLIDTEKDVDLLIKHGIIISDQLHSSNKVADSFNDLYKELLTNPKDFYFDLQCHELRCYTRDFWHFLNLQVTRGCTIAQRDYLKNPLDVFNIIHGVIFLLGLTLVQTVCSVLQLKMAKT</sequence>
<evidence type="ECO:0000313" key="3">
    <source>
        <dbReference type="Proteomes" id="UP001161247"/>
    </source>
</evidence>
<protein>
    <submittedName>
        <fullName evidence="2">OLC1v1012276C1</fullName>
    </submittedName>
</protein>
<keyword evidence="1" id="KW-0812">Transmembrane</keyword>
<evidence type="ECO:0000313" key="2">
    <source>
        <dbReference type="EMBL" id="CAI9111926.1"/>
    </source>
</evidence>
<keyword evidence="1" id="KW-1133">Transmembrane helix</keyword>
<dbReference type="PANTHER" id="PTHR31170">
    <property type="entry name" value="BNAC04G53230D PROTEIN"/>
    <property type="match status" value="1"/>
</dbReference>
<evidence type="ECO:0000256" key="1">
    <source>
        <dbReference type="SAM" id="Phobius"/>
    </source>
</evidence>
<dbReference type="Pfam" id="PF03140">
    <property type="entry name" value="DUF247"/>
    <property type="match status" value="1"/>
</dbReference>
<name>A0AAV1DVM1_OLDCO</name>
<dbReference type="Proteomes" id="UP001161247">
    <property type="component" value="Chromosome 7"/>
</dbReference>
<dbReference type="PANTHER" id="PTHR31170:SF20">
    <property type="entry name" value="DUF247 DOMAIN PROTEIN"/>
    <property type="match status" value="1"/>
</dbReference>
<dbReference type="InterPro" id="IPR004158">
    <property type="entry name" value="DUF247_pln"/>
</dbReference>
<dbReference type="AlphaFoldDB" id="A0AAV1DVM1"/>
<keyword evidence="1" id="KW-0472">Membrane</keyword>
<dbReference type="EMBL" id="OX459124">
    <property type="protein sequence ID" value="CAI9111926.1"/>
    <property type="molecule type" value="Genomic_DNA"/>
</dbReference>
<feature type="transmembrane region" description="Helical" evidence="1">
    <location>
        <begin position="481"/>
        <end position="503"/>
    </location>
</feature>